<dbReference type="OrthoDB" id="261426at2759"/>
<dbReference type="GO" id="GO:0008898">
    <property type="term" value="F:S-adenosylmethionine-homocysteine S-methyltransferase activity"/>
    <property type="evidence" value="ECO:0007669"/>
    <property type="project" value="TreeGrafter"/>
</dbReference>
<name>A0A8R1W761_ACYPI</name>
<dbReference type="InterPro" id="IPR003726">
    <property type="entry name" value="HCY_dom"/>
</dbReference>
<feature type="binding site" evidence="6">
    <location>
        <position position="245"/>
    </location>
    <ligand>
        <name>Zn(2+)</name>
        <dbReference type="ChEBI" id="CHEBI:29105"/>
    </ligand>
</feature>
<dbReference type="InterPro" id="IPR051486">
    <property type="entry name" value="Hcy_S-methyltransferase"/>
</dbReference>
<dbReference type="GO" id="GO:0032259">
    <property type="term" value="P:methylation"/>
    <property type="evidence" value="ECO:0007669"/>
    <property type="project" value="UniProtKB-KW"/>
</dbReference>
<dbReference type="Gene3D" id="3.20.20.330">
    <property type="entry name" value="Homocysteine-binding-like domain"/>
    <property type="match status" value="1"/>
</dbReference>
<dbReference type="GO" id="GO:0009086">
    <property type="term" value="P:methionine biosynthetic process"/>
    <property type="evidence" value="ECO:0007669"/>
    <property type="project" value="TreeGrafter"/>
</dbReference>
<evidence type="ECO:0000256" key="2">
    <source>
        <dbReference type="ARBA" id="ARBA00022679"/>
    </source>
</evidence>
<evidence type="ECO:0000256" key="3">
    <source>
        <dbReference type="ARBA" id="ARBA00022723"/>
    </source>
</evidence>
<evidence type="ECO:0000256" key="4">
    <source>
        <dbReference type="ARBA" id="ARBA00022833"/>
    </source>
</evidence>
<dbReference type="GO" id="GO:0046872">
    <property type="term" value="F:metal ion binding"/>
    <property type="evidence" value="ECO:0007669"/>
    <property type="project" value="UniProtKB-KW"/>
</dbReference>
<dbReference type="Gene3D" id="3.90.1150.40">
    <property type="entry name" value="Protein of unknown function DUF2002"/>
    <property type="match status" value="1"/>
</dbReference>
<reference evidence="8" key="1">
    <citation type="submission" date="2022-06" db="UniProtKB">
        <authorList>
            <consortium name="EnsemblMetazoa"/>
        </authorList>
    </citation>
    <scope>IDENTIFICATION</scope>
</reference>
<evidence type="ECO:0000256" key="6">
    <source>
        <dbReference type="PROSITE-ProRule" id="PRU00333"/>
    </source>
</evidence>
<evidence type="ECO:0000259" key="7">
    <source>
        <dbReference type="PROSITE" id="PS50970"/>
    </source>
</evidence>
<comment type="cofactor">
    <cofactor evidence="6">
        <name>Zn(2+)</name>
        <dbReference type="ChEBI" id="CHEBI:29105"/>
    </cofactor>
</comment>
<dbReference type="SUPFAM" id="SSF159894">
    <property type="entry name" value="YgaC/TfoX-N like"/>
    <property type="match status" value="1"/>
</dbReference>
<keyword evidence="2 6" id="KW-0808">Transferase</keyword>
<keyword evidence="1 6" id="KW-0489">Methyltransferase</keyword>
<feature type="binding site" evidence="6">
    <location>
        <position position="310"/>
    </location>
    <ligand>
        <name>Zn(2+)</name>
        <dbReference type="ChEBI" id="CHEBI:29105"/>
    </ligand>
</feature>
<feature type="binding site" evidence="6">
    <location>
        <position position="311"/>
    </location>
    <ligand>
        <name>Zn(2+)</name>
        <dbReference type="ChEBI" id="CHEBI:29105"/>
    </ligand>
</feature>
<dbReference type="PANTHER" id="PTHR46015">
    <property type="entry name" value="ZGC:172121"/>
    <property type="match status" value="1"/>
</dbReference>
<dbReference type="PANTHER" id="PTHR46015:SF1">
    <property type="entry name" value="HOMOCYSTEINE S-METHYLTRANSFERASE-LIKE ISOFORM 1"/>
    <property type="match status" value="1"/>
</dbReference>
<sequence length="328" mass="35264">MDTLTPKIYGYRRGENYVYVNREARMGRTALIIHPTLKEKSQHFAEPASEMKTCDHYTQFPLYLMADLSGALRLFAAGANVAITASYQATPQGFAARGLDEAQALTLIDQSVKLAQRARDDYRAASGSEAALLVAGSVGPYGAYLANGAEYRGDYALPEAEMKDFHRPRVKALLDAGVDLLACETLPSFAEAQALVSLLAEYPNSSAWFSFTLCDAQHISDGTPLSQVAELVNAAPQVVAMGINCVALESVTPALQTLQALCAKPLLVYPNSGEQYDASSKTWHSAPSGCTLQDKFPEWQQAGARLIGGCCRTTPQDIAAIAACCQPQ</sequence>
<dbReference type="AlphaFoldDB" id="A0A8R1W761"/>
<comment type="pathway">
    <text evidence="5">Amino-acid biosynthesis; L-methionine biosynthesis via de novo pathway.</text>
</comment>
<feature type="domain" description="Hcy-binding" evidence="7">
    <location>
        <begin position="19"/>
        <end position="325"/>
    </location>
</feature>
<dbReference type="EnsemblMetazoa" id="XM_003248471.1">
    <property type="protein sequence ID" value="XP_003248519.1"/>
    <property type="gene ID" value="LOC100575645"/>
</dbReference>
<proteinExistence type="predicted"/>
<dbReference type="NCBIfam" id="NF007020">
    <property type="entry name" value="PRK09485.1"/>
    <property type="match status" value="1"/>
</dbReference>
<dbReference type="Pfam" id="PF09400">
    <property type="entry name" value="DUF2002"/>
    <property type="match status" value="1"/>
</dbReference>
<dbReference type="Pfam" id="PF02574">
    <property type="entry name" value="S-methyl_trans"/>
    <property type="match status" value="1"/>
</dbReference>
<dbReference type="InterPro" id="IPR036589">
    <property type="entry name" value="HCY_dom_sf"/>
</dbReference>
<protein>
    <recommendedName>
        <fullName evidence="7">Hcy-binding domain-containing protein</fullName>
    </recommendedName>
</protein>
<accession>A0A8R1W761</accession>
<keyword evidence="4 6" id="KW-0862">Zinc</keyword>
<organism evidence="8">
    <name type="scientific">Acyrthosiphon pisum</name>
    <name type="common">Pea aphid</name>
    <dbReference type="NCBI Taxonomy" id="7029"/>
    <lineage>
        <taxon>Eukaryota</taxon>
        <taxon>Metazoa</taxon>
        <taxon>Ecdysozoa</taxon>
        <taxon>Arthropoda</taxon>
        <taxon>Hexapoda</taxon>
        <taxon>Insecta</taxon>
        <taxon>Pterygota</taxon>
        <taxon>Neoptera</taxon>
        <taxon>Paraneoptera</taxon>
        <taxon>Hemiptera</taxon>
        <taxon>Sternorrhyncha</taxon>
        <taxon>Aphidomorpha</taxon>
        <taxon>Aphidoidea</taxon>
        <taxon>Aphididae</taxon>
        <taxon>Macrosiphini</taxon>
        <taxon>Acyrthosiphon</taxon>
    </lineage>
</organism>
<evidence type="ECO:0000256" key="5">
    <source>
        <dbReference type="ARBA" id="ARBA00034478"/>
    </source>
</evidence>
<evidence type="ECO:0000313" key="8">
    <source>
        <dbReference type="EnsemblMetazoa" id="XP_003248519.1"/>
    </source>
</evidence>
<keyword evidence="3 6" id="KW-0479">Metal-binding</keyword>
<dbReference type="InterPro" id="IPR018994">
    <property type="entry name" value="DUF2002"/>
</dbReference>
<dbReference type="PROSITE" id="PS50970">
    <property type="entry name" value="HCY"/>
    <property type="match status" value="1"/>
</dbReference>
<dbReference type="GO" id="GO:0033528">
    <property type="term" value="P:S-methylmethionine cycle"/>
    <property type="evidence" value="ECO:0007669"/>
    <property type="project" value="TreeGrafter"/>
</dbReference>
<dbReference type="SUPFAM" id="SSF82282">
    <property type="entry name" value="Homocysteine S-methyltransferase"/>
    <property type="match status" value="1"/>
</dbReference>
<evidence type="ECO:0000256" key="1">
    <source>
        <dbReference type="ARBA" id="ARBA00022603"/>
    </source>
</evidence>